<keyword evidence="6" id="KW-1185">Reference proteome</keyword>
<dbReference type="GO" id="GO:0051213">
    <property type="term" value="F:dioxygenase activity"/>
    <property type="evidence" value="ECO:0007669"/>
    <property type="project" value="UniProtKB-KW"/>
</dbReference>
<dbReference type="PANTHER" id="PTHR20883">
    <property type="entry name" value="PHYTANOYL-COA DIOXYGENASE DOMAIN CONTAINING 1"/>
    <property type="match status" value="1"/>
</dbReference>
<comment type="similarity">
    <text evidence="2">Belongs to the PhyH family.</text>
</comment>
<keyword evidence="3" id="KW-0479">Metal-binding</keyword>
<evidence type="ECO:0000313" key="5">
    <source>
        <dbReference type="EMBL" id="KAH7140609.1"/>
    </source>
</evidence>
<organism evidence="5 6">
    <name type="scientific">Dactylonectria macrodidyma</name>
    <dbReference type="NCBI Taxonomy" id="307937"/>
    <lineage>
        <taxon>Eukaryota</taxon>
        <taxon>Fungi</taxon>
        <taxon>Dikarya</taxon>
        <taxon>Ascomycota</taxon>
        <taxon>Pezizomycotina</taxon>
        <taxon>Sordariomycetes</taxon>
        <taxon>Hypocreomycetidae</taxon>
        <taxon>Hypocreales</taxon>
        <taxon>Nectriaceae</taxon>
        <taxon>Dactylonectria</taxon>
    </lineage>
</organism>
<dbReference type="PANTHER" id="PTHR20883:SF15">
    <property type="entry name" value="PHYTANOYL-COA DIOXYGENASE DOMAIN-CONTAINING PROTEIN 1"/>
    <property type="match status" value="1"/>
</dbReference>
<evidence type="ECO:0000256" key="3">
    <source>
        <dbReference type="ARBA" id="ARBA00022723"/>
    </source>
</evidence>
<reference evidence="5" key="1">
    <citation type="journal article" date="2021" name="Nat. Commun.">
        <title>Genetic determinants of endophytism in the Arabidopsis root mycobiome.</title>
        <authorList>
            <person name="Mesny F."/>
            <person name="Miyauchi S."/>
            <person name="Thiergart T."/>
            <person name="Pickel B."/>
            <person name="Atanasova L."/>
            <person name="Karlsson M."/>
            <person name="Huettel B."/>
            <person name="Barry K.W."/>
            <person name="Haridas S."/>
            <person name="Chen C."/>
            <person name="Bauer D."/>
            <person name="Andreopoulos W."/>
            <person name="Pangilinan J."/>
            <person name="LaButti K."/>
            <person name="Riley R."/>
            <person name="Lipzen A."/>
            <person name="Clum A."/>
            <person name="Drula E."/>
            <person name="Henrissat B."/>
            <person name="Kohler A."/>
            <person name="Grigoriev I.V."/>
            <person name="Martin F.M."/>
            <person name="Hacquard S."/>
        </authorList>
    </citation>
    <scope>NUCLEOTIDE SEQUENCE</scope>
    <source>
        <strain evidence="5">MPI-CAGE-AT-0147</strain>
    </source>
</reference>
<sequence>MKAAPEQEDPQAADPIIREYYQRKQKPLPSDPTTRAHVEQVQKDGYVVIPNVFTEAQALEAIAEIDRLHGDAPKVGRDAFDGFKTNRIFSLLGKTRVFDKFCLLPQVLALNEFFLDEDYLIYIMETIVINPGEKNQVLHHDDSVTRLPRPRPPVTAAIMVVLDDYTELNGATRIIPGSHKWGSDRLGEDHEAIPAVCPRGSVVYFLGTTWHSGGANRSSKPRYAATIQFCQPYIRPLENLMLAVDPRRALSGEIPKKIVDMMGYRSAVPFIGYADGMNPKKATRRMIRRLEQPVDCNPPTFASEPGEKEKRVLSKLKYYVTPCTLERRWGAWGSLSRRLCVRGPGSYYYYCIIYLLIHCHDHSWHYVTCTDSV</sequence>
<keyword evidence="5" id="KW-0223">Dioxygenase</keyword>
<dbReference type="OrthoDB" id="445007at2759"/>
<dbReference type="AlphaFoldDB" id="A0A9P9EP11"/>
<gene>
    <name evidence="5" type="ORF">EDB81DRAFT_691884</name>
</gene>
<dbReference type="EMBL" id="JAGMUV010000011">
    <property type="protein sequence ID" value="KAH7140609.1"/>
    <property type="molecule type" value="Genomic_DNA"/>
</dbReference>
<proteinExistence type="inferred from homology"/>
<protein>
    <submittedName>
        <fullName evidence="5">Phytanoyl-CoA dioxygenase</fullName>
    </submittedName>
</protein>
<evidence type="ECO:0000256" key="2">
    <source>
        <dbReference type="ARBA" id="ARBA00005830"/>
    </source>
</evidence>
<name>A0A9P9EP11_9HYPO</name>
<dbReference type="InterPro" id="IPR008775">
    <property type="entry name" value="Phytyl_CoA_dOase-like"/>
</dbReference>
<dbReference type="Pfam" id="PF05721">
    <property type="entry name" value="PhyH"/>
    <property type="match status" value="1"/>
</dbReference>
<dbReference type="SUPFAM" id="SSF51197">
    <property type="entry name" value="Clavaminate synthase-like"/>
    <property type="match status" value="1"/>
</dbReference>
<keyword evidence="5" id="KW-0560">Oxidoreductase</keyword>
<evidence type="ECO:0000256" key="4">
    <source>
        <dbReference type="ARBA" id="ARBA00023004"/>
    </source>
</evidence>
<keyword evidence="4" id="KW-0408">Iron</keyword>
<dbReference type="Gene3D" id="2.60.120.620">
    <property type="entry name" value="q2cbj1_9rhob like domain"/>
    <property type="match status" value="1"/>
</dbReference>
<evidence type="ECO:0000256" key="1">
    <source>
        <dbReference type="ARBA" id="ARBA00001962"/>
    </source>
</evidence>
<evidence type="ECO:0000313" key="6">
    <source>
        <dbReference type="Proteomes" id="UP000738349"/>
    </source>
</evidence>
<dbReference type="Proteomes" id="UP000738349">
    <property type="component" value="Unassembled WGS sequence"/>
</dbReference>
<comment type="caution">
    <text evidence="5">The sequence shown here is derived from an EMBL/GenBank/DDBJ whole genome shotgun (WGS) entry which is preliminary data.</text>
</comment>
<dbReference type="GO" id="GO:0046872">
    <property type="term" value="F:metal ion binding"/>
    <property type="evidence" value="ECO:0007669"/>
    <property type="project" value="UniProtKB-KW"/>
</dbReference>
<comment type="cofactor">
    <cofactor evidence="1">
        <name>Fe cation</name>
        <dbReference type="ChEBI" id="CHEBI:24875"/>
    </cofactor>
</comment>
<accession>A0A9P9EP11</accession>